<comment type="caution">
    <text evidence="1">The sequence shown here is derived from an EMBL/GenBank/DDBJ whole genome shotgun (WGS) entry which is preliminary data.</text>
</comment>
<dbReference type="EMBL" id="LAZR01020588">
    <property type="protein sequence ID" value="KKL88355.1"/>
    <property type="molecule type" value="Genomic_DNA"/>
</dbReference>
<evidence type="ECO:0000313" key="1">
    <source>
        <dbReference type="EMBL" id="KKL88355.1"/>
    </source>
</evidence>
<dbReference type="Gene3D" id="2.40.10.270">
    <property type="entry name" value="Bacteriophage SPP1 head-tail adaptor protein"/>
    <property type="match status" value="1"/>
</dbReference>
<dbReference type="AlphaFoldDB" id="A0A0F9I3A9"/>
<reference evidence="1" key="1">
    <citation type="journal article" date="2015" name="Nature">
        <title>Complex archaea that bridge the gap between prokaryotes and eukaryotes.</title>
        <authorList>
            <person name="Spang A."/>
            <person name="Saw J.H."/>
            <person name="Jorgensen S.L."/>
            <person name="Zaremba-Niedzwiedzka K."/>
            <person name="Martijn J."/>
            <person name="Lind A.E."/>
            <person name="van Eijk R."/>
            <person name="Schleper C."/>
            <person name="Guy L."/>
            <person name="Ettema T.J."/>
        </authorList>
    </citation>
    <scope>NUCLEOTIDE SEQUENCE</scope>
</reference>
<proteinExistence type="predicted"/>
<name>A0A0F9I3A9_9ZZZZ</name>
<dbReference type="Pfam" id="PF05521">
    <property type="entry name" value="Phage_HCP"/>
    <property type="match status" value="1"/>
</dbReference>
<protein>
    <submittedName>
        <fullName evidence="1">Uncharacterized protein</fullName>
    </submittedName>
</protein>
<sequence>MSIASLMVHTVTVSRVTRTPDATDGGWTESRADVDVGRKCRVQPLSALEIAKLEALNSRVNCRVYFEGRPDIRFTDRLTFGDDTIEVVAVRDIDRLHRLLTIDGYMQPLADVSLSPSPSASPSPSPSP</sequence>
<accession>A0A0F9I3A9</accession>
<organism evidence="1">
    <name type="scientific">marine sediment metagenome</name>
    <dbReference type="NCBI Taxonomy" id="412755"/>
    <lineage>
        <taxon>unclassified sequences</taxon>
        <taxon>metagenomes</taxon>
        <taxon>ecological metagenomes</taxon>
    </lineage>
</organism>
<dbReference type="InterPro" id="IPR038666">
    <property type="entry name" value="SSP1_head-tail_sf"/>
</dbReference>
<gene>
    <name evidence="1" type="ORF">LCGC14_1925520</name>
</gene>
<dbReference type="InterPro" id="IPR008767">
    <property type="entry name" value="Phage_SPP1_head-tail_adaptor"/>
</dbReference>